<dbReference type="RefSeq" id="WP_043607039.1">
    <property type="nucleotide sequence ID" value="NZ_AXCY01000050.1"/>
</dbReference>
<dbReference type="InterPro" id="IPR055170">
    <property type="entry name" value="GFO_IDH_MocA-like_dom"/>
</dbReference>
<dbReference type="AlphaFoldDB" id="A0A0A0BR56"/>
<dbReference type="Proteomes" id="UP000029839">
    <property type="component" value="Unassembled WGS sequence"/>
</dbReference>
<evidence type="ECO:0000259" key="4">
    <source>
        <dbReference type="Pfam" id="PF22725"/>
    </source>
</evidence>
<dbReference type="InterPro" id="IPR036291">
    <property type="entry name" value="NAD(P)-bd_dom_sf"/>
</dbReference>
<name>A0A0A0BR56_9CELL</name>
<sequence>MAQLERVRWGIIGVGQVTEVKSGPAFQQAERSELVAVMRRDGAKAADWARRHGVARSYDDADALLADPEVDAVYVATPPDTHAHYALRAAAAGKPVYVEKPMARTADECDAMIRACEDAGVPLFVAYYRRAMPRFRTVAALLADGAIGRPRAVSVRLQRPAGMWDAEHLPWRVDPAVSGGGLFVDLGSHTLDLLDQLLGPVTRVEGTSVNQGGRHRAEDLVTASLSFESGVHGVGLWSFDAHERLDEVEIVGDGGTLRFSSFGEEPLRLTTADGTRHVPAPYPATVQLPLVQTVVDALTGRGECPSTGRSARRTAAVVDALLADHRASLASG</sequence>
<evidence type="ECO:0000256" key="2">
    <source>
        <dbReference type="ARBA" id="ARBA00023027"/>
    </source>
</evidence>
<protein>
    <submittedName>
        <fullName evidence="5">Oxidoreductase</fullName>
    </submittedName>
</protein>
<dbReference type="Gene3D" id="3.40.50.720">
    <property type="entry name" value="NAD(P)-binding Rossmann-like Domain"/>
    <property type="match status" value="1"/>
</dbReference>
<comment type="caution">
    <text evidence="5">The sequence shown here is derived from an EMBL/GenBank/DDBJ whole genome shotgun (WGS) entry which is preliminary data.</text>
</comment>
<dbReference type="Pfam" id="PF01408">
    <property type="entry name" value="GFO_IDH_MocA"/>
    <property type="match status" value="1"/>
</dbReference>
<dbReference type="GO" id="GO:0016491">
    <property type="term" value="F:oxidoreductase activity"/>
    <property type="evidence" value="ECO:0007669"/>
    <property type="project" value="UniProtKB-KW"/>
</dbReference>
<dbReference type="Pfam" id="PF22725">
    <property type="entry name" value="GFO_IDH_MocA_C3"/>
    <property type="match status" value="1"/>
</dbReference>
<dbReference type="InterPro" id="IPR000683">
    <property type="entry name" value="Gfo/Idh/MocA-like_OxRdtase_N"/>
</dbReference>
<gene>
    <name evidence="5" type="ORF">N868_12770</name>
</gene>
<dbReference type="OrthoDB" id="9792085at2"/>
<organism evidence="5 6">
    <name type="scientific">Cellulomonas carbonis T26</name>
    <dbReference type="NCBI Taxonomy" id="947969"/>
    <lineage>
        <taxon>Bacteria</taxon>
        <taxon>Bacillati</taxon>
        <taxon>Actinomycetota</taxon>
        <taxon>Actinomycetes</taxon>
        <taxon>Micrococcales</taxon>
        <taxon>Cellulomonadaceae</taxon>
        <taxon>Cellulomonas</taxon>
    </lineage>
</organism>
<keyword evidence="1" id="KW-0560">Oxidoreductase</keyword>
<keyword evidence="6" id="KW-1185">Reference proteome</keyword>
<dbReference type="SUPFAM" id="SSF55347">
    <property type="entry name" value="Glyceraldehyde-3-phosphate dehydrogenase-like, C-terminal domain"/>
    <property type="match status" value="1"/>
</dbReference>
<accession>A0A0A0BR56</accession>
<evidence type="ECO:0000256" key="1">
    <source>
        <dbReference type="ARBA" id="ARBA00023002"/>
    </source>
</evidence>
<dbReference type="PANTHER" id="PTHR43818:SF11">
    <property type="entry name" value="BCDNA.GH03377"/>
    <property type="match status" value="1"/>
</dbReference>
<feature type="domain" description="GFO/IDH/MocA-like oxidoreductase" evidence="4">
    <location>
        <begin position="135"/>
        <end position="258"/>
    </location>
</feature>
<evidence type="ECO:0000313" key="6">
    <source>
        <dbReference type="Proteomes" id="UP000029839"/>
    </source>
</evidence>
<reference evidence="5 6" key="1">
    <citation type="submission" date="2013-08" db="EMBL/GenBank/DDBJ databases">
        <title>Genome sequencing of Cellulomonas carbonis T26.</title>
        <authorList>
            <person name="Chen F."/>
            <person name="Li Y."/>
            <person name="Wang G."/>
        </authorList>
    </citation>
    <scope>NUCLEOTIDE SEQUENCE [LARGE SCALE GENOMIC DNA]</scope>
    <source>
        <strain evidence="5 6">T26</strain>
    </source>
</reference>
<reference evidence="5 6" key="2">
    <citation type="journal article" date="2015" name="Stand. Genomic Sci.">
        <title>Draft genome sequence of Cellulomonas carbonis T26(T) and comparative analysis of six Cellulomonas genomes.</title>
        <authorList>
            <person name="Zhuang W."/>
            <person name="Zhang S."/>
            <person name="Xia X."/>
            <person name="Wang G."/>
        </authorList>
    </citation>
    <scope>NUCLEOTIDE SEQUENCE [LARGE SCALE GENOMIC DNA]</scope>
    <source>
        <strain evidence="5 6">T26</strain>
    </source>
</reference>
<evidence type="ECO:0000313" key="5">
    <source>
        <dbReference type="EMBL" id="KGM10435.1"/>
    </source>
</evidence>
<dbReference type="Gene3D" id="3.30.360.10">
    <property type="entry name" value="Dihydrodipicolinate Reductase, domain 2"/>
    <property type="match status" value="1"/>
</dbReference>
<dbReference type="SUPFAM" id="SSF51735">
    <property type="entry name" value="NAD(P)-binding Rossmann-fold domains"/>
    <property type="match status" value="1"/>
</dbReference>
<feature type="domain" description="Gfo/Idh/MocA-like oxidoreductase N-terminal" evidence="3">
    <location>
        <begin position="7"/>
        <end position="127"/>
    </location>
</feature>
<keyword evidence="2" id="KW-0520">NAD</keyword>
<dbReference type="InterPro" id="IPR050463">
    <property type="entry name" value="Gfo/Idh/MocA_oxidrdct_glycsds"/>
</dbReference>
<proteinExistence type="predicted"/>
<dbReference type="GO" id="GO:0000166">
    <property type="term" value="F:nucleotide binding"/>
    <property type="evidence" value="ECO:0007669"/>
    <property type="project" value="InterPro"/>
</dbReference>
<evidence type="ECO:0000259" key="3">
    <source>
        <dbReference type="Pfam" id="PF01408"/>
    </source>
</evidence>
<dbReference type="EMBL" id="AXCY01000050">
    <property type="protein sequence ID" value="KGM10435.1"/>
    <property type="molecule type" value="Genomic_DNA"/>
</dbReference>
<dbReference type="PANTHER" id="PTHR43818">
    <property type="entry name" value="BCDNA.GH03377"/>
    <property type="match status" value="1"/>
</dbReference>